<dbReference type="Proteomes" id="UP000051679">
    <property type="component" value="Unassembled WGS sequence"/>
</dbReference>
<dbReference type="PATRIC" id="fig|1291052.5.peg.634"/>
<proteinExistence type="predicted"/>
<dbReference type="AlphaFoldDB" id="A0A0R1ZHL6"/>
<dbReference type="RefSeq" id="WP_054675926.1">
    <property type="nucleotide sequence ID" value="NZ_AYYO01000056.1"/>
</dbReference>
<organism evidence="1 2">
    <name type="scientific">Lacticaseibacillus sharpeae JCM 1186 = DSM 20505</name>
    <dbReference type="NCBI Taxonomy" id="1291052"/>
    <lineage>
        <taxon>Bacteria</taxon>
        <taxon>Bacillati</taxon>
        <taxon>Bacillota</taxon>
        <taxon>Bacilli</taxon>
        <taxon>Lactobacillales</taxon>
        <taxon>Lactobacillaceae</taxon>
        <taxon>Lacticaseibacillus</taxon>
    </lineage>
</organism>
<keyword evidence="2" id="KW-1185">Reference proteome</keyword>
<dbReference type="EMBL" id="AYYO01000056">
    <property type="protein sequence ID" value="KRM54401.1"/>
    <property type="molecule type" value="Genomic_DNA"/>
</dbReference>
<protein>
    <submittedName>
        <fullName evidence="1">Uncharacterized protein</fullName>
    </submittedName>
</protein>
<name>A0A0R1ZHL6_9LACO</name>
<comment type="caution">
    <text evidence="1">The sequence shown here is derived from an EMBL/GenBank/DDBJ whole genome shotgun (WGS) entry which is preliminary data.</text>
</comment>
<accession>A0A0R1ZHL6</accession>
<dbReference type="OrthoDB" id="2990146at2"/>
<evidence type="ECO:0000313" key="1">
    <source>
        <dbReference type="EMBL" id="KRM54401.1"/>
    </source>
</evidence>
<evidence type="ECO:0000313" key="2">
    <source>
        <dbReference type="Proteomes" id="UP000051679"/>
    </source>
</evidence>
<reference evidence="1 2" key="1">
    <citation type="journal article" date="2015" name="Genome Announc.">
        <title>Expanding the biotechnology potential of lactobacilli through comparative genomics of 213 strains and associated genera.</title>
        <authorList>
            <person name="Sun Z."/>
            <person name="Harris H.M."/>
            <person name="McCann A."/>
            <person name="Guo C."/>
            <person name="Argimon S."/>
            <person name="Zhang W."/>
            <person name="Yang X."/>
            <person name="Jeffery I.B."/>
            <person name="Cooney J.C."/>
            <person name="Kagawa T.F."/>
            <person name="Liu W."/>
            <person name="Song Y."/>
            <person name="Salvetti E."/>
            <person name="Wrobel A."/>
            <person name="Rasinkangas P."/>
            <person name="Parkhill J."/>
            <person name="Rea M.C."/>
            <person name="O'Sullivan O."/>
            <person name="Ritari J."/>
            <person name="Douillard F.P."/>
            <person name="Paul Ross R."/>
            <person name="Yang R."/>
            <person name="Briner A.E."/>
            <person name="Felis G.E."/>
            <person name="de Vos W.M."/>
            <person name="Barrangou R."/>
            <person name="Klaenhammer T.R."/>
            <person name="Caufield P.W."/>
            <person name="Cui Y."/>
            <person name="Zhang H."/>
            <person name="O'Toole P.W."/>
        </authorList>
    </citation>
    <scope>NUCLEOTIDE SEQUENCE [LARGE SCALE GENOMIC DNA]</scope>
    <source>
        <strain evidence="1 2">DSM 20505</strain>
    </source>
</reference>
<sequence length="160" mass="18492">MRRNIMNLDTTTPQTFSAFFNRTGYRVDRDADDIERFEPTLLVTNVKDGNGRMITDHLWFNYSADFQALGQLKSGELLKFTATPQTYMKGRPGEHHKDFQLTDPTDIALVRKADHKPVPDTKDALIGWIMKTNEKFYRISGRMIDPDMLAAYEEWLAGQE</sequence>
<gene>
    <name evidence="1" type="ORF">FC18_GL000623</name>
</gene>